<gene>
    <name evidence="1" type="ORF">EAH89_26190</name>
</gene>
<dbReference type="Pfam" id="PF05973">
    <property type="entry name" value="Gp49"/>
    <property type="match status" value="1"/>
</dbReference>
<dbReference type="OrthoDB" id="330810at2"/>
<dbReference type="InterPro" id="IPR009241">
    <property type="entry name" value="HigB-like"/>
</dbReference>
<dbReference type="AlphaFoldDB" id="A0A502F8J9"/>
<evidence type="ECO:0000313" key="2">
    <source>
        <dbReference type="Proteomes" id="UP000317078"/>
    </source>
</evidence>
<dbReference type="EMBL" id="RCZP01000046">
    <property type="protein sequence ID" value="TPG45715.1"/>
    <property type="molecule type" value="Genomic_DNA"/>
</dbReference>
<protein>
    <submittedName>
        <fullName evidence="1">Addiction module toxin RelE</fullName>
    </submittedName>
</protein>
<keyword evidence="2" id="KW-1185">Reference proteome</keyword>
<dbReference type="Proteomes" id="UP000317078">
    <property type="component" value="Unassembled WGS sequence"/>
</dbReference>
<evidence type="ECO:0000313" key="1">
    <source>
        <dbReference type="EMBL" id="TPG45715.1"/>
    </source>
</evidence>
<accession>A0A502F8J9</accession>
<organism evidence="1 2">
    <name type="scientific">Muricoccus nepalensis</name>
    <dbReference type="NCBI Taxonomy" id="1854500"/>
    <lineage>
        <taxon>Bacteria</taxon>
        <taxon>Pseudomonadati</taxon>
        <taxon>Pseudomonadota</taxon>
        <taxon>Alphaproteobacteria</taxon>
        <taxon>Acetobacterales</taxon>
        <taxon>Roseomonadaceae</taxon>
        <taxon>Muricoccus</taxon>
    </lineage>
</organism>
<comment type="caution">
    <text evidence="1">The sequence shown here is derived from an EMBL/GenBank/DDBJ whole genome shotgun (WGS) entry which is preliminary data.</text>
</comment>
<sequence>MPWHVTFHPEMAEDFETFSREVRIALAATLRLLEASGPTLGRPTVDTLKGSKVANLKELRFAADGGVWRVAFAFDGQRVAVLLAGGDKAGVSEARFYRTLIAKAEQRWRTWE</sequence>
<proteinExistence type="predicted"/>
<reference evidence="1 2" key="1">
    <citation type="journal article" date="2019" name="Environ. Microbiol.">
        <title>Species interactions and distinct microbial communities in high Arctic permafrost affected cryosols are associated with the CH4 and CO2 gas fluxes.</title>
        <authorList>
            <person name="Altshuler I."/>
            <person name="Hamel J."/>
            <person name="Turney S."/>
            <person name="Magnuson E."/>
            <person name="Levesque R."/>
            <person name="Greer C."/>
            <person name="Whyte L.G."/>
        </authorList>
    </citation>
    <scope>NUCLEOTIDE SEQUENCE [LARGE SCALE GENOMIC DNA]</scope>
    <source>
        <strain evidence="1 2">S9.3B</strain>
    </source>
</reference>
<name>A0A502F8J9_9PROT</name>